<feature type="domain" description="Mon2 C-terminal" evidence="1">
    <location>
        <begin position="12"/>
        <end position="88"/>
    </location>
</feature>
<dbReference type="InterPro" id="IPR032817">
    <property type="entry name" value="Mon2_C"/>
</dbReference>
<keyword evidence="3" id="KW-1185">Reference proteome</keyword>
<gene>
    <name evidence="2" type="ORF">BSL78_08628</name>
</gene>
<sequence>MHFSRQAISDGTESMQSMYPAIFDQLLTFVTYSCQAPSFGHIETKAISKVSSKQTDWVAMNYVPFAEKSLEFTADLYKSTARHPVVMERTCPPKHSQSSPATVGTEVCLSLSFYLETIGAMFARHSCESVYP</sequence>
<dbReference type="STRING" id="307972.A0A2G8L2L4"/>
<accession>A0A2G8L2L4</accession>
<name>A0A2G8L2L4_STIJA</name>
<dbReference type="AlphaFoldDB" id="A0A2G8L2L4"/>
<dbReference type="Proteomes" id="UP000230750">
    <property type="component" value="Unassembled WGS sequence"/>
</dbReference>
<organism evidence="2 3">
    <name type="scientific">Stichopus japonicus</name>
    <name type="common">Sea cucumber</name>
    <dbReference type="NCBI Taxonomy" id="307972"/>
    <lineage>
        <taxon>Eukaryota</taxon>
        <taxon>Metazoa</taxon>
        <taxon>Echinodermata</taxon>
        <taxon>Eleutherozoa</taxon>
        <taxon>Echinozoa</taxon>
        <taxon>Holothuroidea</taxon>
        <taxon>Aspidochirotacea</taxon>
        <taxon>Aspidochirotida</taxon>
        <taxon>Stichopodidae</taxon>
        <taxon>Apostichopus</taxon>
    </lineage>
</organism>
<dbReference type="Pfam" id="PF16206">
    <property type="entry name" value="Mon2_C"/>
    <property type="match status" value="1"/>
</dbReference>
<evidence type="ECO:0000313" key="3">
    <source>
        <dbReference type="Proteomes" id="UP000230750"/>
    </source>
</evidence>
<evidence type="ECO:0000313" key="2">
    <source>
        <dbReference type="EMBL" id="PIK54494.1"/>
    </source>
</evidence>
<dbReference type="EMBL" id="MRZV01000247">
    <property type="protein sequence ID" value="PIK54494.1"/>
    <property type="molecule type" value="Genomic_DNA"/>
</dbReference>
<protein>
    <recommendedName>
        <fullName evidence="1">Mon2 C-terminal domain-containing protein</fullName>
    </recommendedName>
</protein>
<comment type="caution">
    <text evidence="2">The sequence shown here is derived from an EMBL/GenBank/DDBJ whole genome shotgun (WGS) entry which is preliminary data.</text>
</comment>
<dbReference type="OrthoDB" id="294853at2759"/>
<proteinExistence type="predicted"/>
<reference evidence="2 3" key="1">
    <citation type="journal article" date="2017" name="PLoS Biol.">
        <title>The sea cucumber genome provides insights into morphological evolution and visceral regeneration.</title>
        <authorList>
            <person name="Zhang X."/>
            <person name="Sun L."/>
            <person name="Yuan J."/>
            <person name="Sun Y."/>
            <person name="Gao Y."/>
            <person name="Zhang L."/>
            <person name="Li S."/>
            <person name="Dai H."/>
            <person name="Hamel J.F."/>
            <person name="Liu C."/>
            <person name="Yu Y."/>
            <person name="Liu S."/>
            <person name="Lin W."/>
            <person name="Guo K."/>
            <person name="Jin S."/>
            <person name="Xu P."/>
            <person name="Storey K.B."/>
            <person name="Huan P."/>
            <person name="Zhang T."/>
            <person name="Zhou Y."/>
            <person name="Zhang J."/>
            <person name="Lin C."/>
            <person name="Li X."/>
            <person name="Xing L."/>
            <person name="Huo D."/>
            <person name="Sun M."/>
            <person name="Wang L."/>
            <person name="Mercier A."/>
            <person name="Li F."/>
            <person name="Yang H."/>
            <person name="Xiang J."/>
        </authorList>
    </citation>
    <scope>NUCLEOTIDE SEQUENCE [LARGE SCALE GENOMIC DNA]</scope>
    <source>
        <strain evidence="2">Shaxun</strain>
        <tissue evidence="2">Muscle</tissue>
    </source>
</reference>
<evidence type="ECO:0000259" key="1">
    <source>
        <dbReference type="Pfam" id="PF16206"/>
    </source>
</evidence>